<protein>
    <submittedName>
        <fullName evidence="1">Zinc knuckle family protein</fullName>
    </submittedName>
</protein>
<reference evidence="2" key="1">
    <citation type="journal article" date="2011" name="Nature">
        <title>Genome sequence and analysis of the tuber crop potato.</title>
        <authorList>
            <consortium name="The Potato Genome Sequencing Consortium"/>
        </authorList>
    </citation>
    <scope>NUCLEOTIDE SEQUENCE [LARGE SCALE GENOMIC DNA]</scope>
    <source>
        <strain evidence="2">cv. DM1-3 516 R44</strain>
    </source>
</reference>
<accession>M1DTM5</accession>
<proteinExistence type="predicted"/>
<dbReference type="HOGENOM" id="CLU_2675881_0_0_1"/>
<dbReference type="InParanoid" id="M1DTM5"/>
<dbReference type="Proteomes" id="UP000011115">
    <property type="component" value="Unassembled WGS sequence"/>
</dbReference>
<reference evidence="1" key="2">
    <citation type="submission" date="2015-06" db="UniProtKB">
        <authorList>
            <consortium name="EnsemblPlants"/>
        </authorList>
    </citation>
    <scope>IDENTIFICATION</scope>
    <source>
        <strain evidence="1">DM1-3 516 R44</strain>
    </source>
</reference>
<evidence type="ECO:0000313" key="1">
    <source>
        <dbReference type="EnsemblPlants" id="PGSC0003DMT400094201"/>
    </source>
</evidence>
<name>M1DTM5_SOLTU</name>
<sequence>MVNFAKNIALSRNAIQMLIQVVTAQVGLQEAGHQNWNDVSRVREFLRMSLPEFTGLKLNEDPENFVDELQKVFES</sequence>
<dbReference type="PaxDb" id="4113-PGSC0003DMT400094201"/>
<keyword evidence="2" id="KW-1185">Reference proteome</keyword>
<organism evidence="1 2">
    <name type="scientific">Solanum tuberosum</name>
    <name type="common">Potato</name>
    <dbReference type="NCBI Taxonomy" id="4113"/>
    <lineage>
        <taxon>Eukaryota</taxon>
        <taxon>Viridiplantae</taxon>
        <taxon>Streptophyta</taxon>
        <taxon>Embryophyta</taxon>
        <taxon>Tracheophyta</taxon>
        <taxon>Spermatophyta</taxon>
        <taxon>Magnoliopsida</taxon>
        <taxon>eudicotyledons</taxon>
        <taxon>Gunneridae</taxon>
        <taxon>Pentapetalae</taxon>
        <taxon>asterids</taxon>
        <taxon>lamiids</taxon>
        <taxon>Solanales</taxon>
        <taxon>Solanaceae</taxon>
        <taxon>Solanoideae</taxon>
        <taxon>Solaneae</taxon>
        <taxon>Solanum</taxon>
    </lineage>
</organism>
<evidence type="ECO:0000313" key="2">
    <source>
        <dbReference type="Proteomes" id="UP000011115"/>
    </source>
</evidence>
<dbReference type="Gramene" id="PGSC0003DMT400094201">
    <property type="protein sequence ID" value="PGSC0003DMT400094201"/>
    <property type="gene ID" value="PGSC0003DMG400043772"/>
</dbReference>
<dbReference type="AlphaFoldDB" id="M1DTM5"/>
<dbReference type="EnsemblPlants" id="PGSC0003DMT400094201">
    <property type="protein sequence ID" value="PGSC0003DMT400094201"/>
    <property type="gene ID" value="PGSC0003DMG400043772"/>
</dbReference>